<dbReference type="Proteomes" id="UP000749311">
    <property type="component" value="Unassembled WGS sequence"/>
</dbReference>
<comment type="caution">
    <text evidence="2">The sequence shown here is derived from an EMBL/GenBank/DDBJ whole genome shotgun (WGS) entry which is preliminary data.</text>
</comment>
<evidence type="ECO:0000313" key="3">
    <source>
        <dbReference type="Proteomes" id="UP000749311"/>
    </source>
</evidence>
<dbReference type="EMBL" id="JAAMOZ010000004">
    <property type="protein sequence ID" value="NIH58622.1"/>
    <property type="molecule type" value="Genomic_DNA"/>
</dbReference>
<feature type="compositionally biased region" description="Basic and acidic residues" evidence="1">
    <location>
        <begin position="1"/>
        <end position="10"/>
    </location>
</feature>
<accession>A0ABX0SJM0</accession>
<protein>
    <submittedName>
        <fullName evidence="2">Uncharacterized protein (DUF885 family)</fullName>
    </submittedName>
</protein>
<name>A0ABX0SJM0_9ACTN</name>
<sequence length="579" mass="63234">MTSEHPDAPRSTRPATPVDELAERYYRARLDLSPIDATMLGLSSGQDRYDDFSPDGHAALADLASRTLAEAHTLRPVDETDRVTLAALDERLGLEVETHDAGEDLPDVNGIATGLHAIQQVHDLMPQSTDDDWALIARRLRAVPEAIEGWFVSQDAAIGAGLPPAARQVDVLIEQCRAWVAPGGYFDSLGAAAGTRPGSLAGELSSALQVAKQAFDAAANRLASHLAPRAADRDGVGRERYLLASRQFLGTTIDVDETYAWGQEEVARLDAQMAEVADRIVPGASVGQAQDALDADPRYQIHGVDALARWMQERADEAIRLLVDGGHFAIPEQIRRLECRIADTHDGGIYYTGPSDDFSRPGRMWWSVPEGVDTFRAWHELTTVYHEGVPGHHLQIASAIANRDLNLWRRNGVWVSAHAEGWALYAERLMPELGLVTDPGMVMGQLDDASLRAVRVVLDLGIHCGLPAPASVGGGEWRWDKAWRYFNDHTRLAEPNARYELLRYYGWPGQAPSYKLGERCWLDLRERVRAQDPGAFSLPEFHRVALDLGELGLDVLTDAVLAAFPGPGARPDAGSGSGA</sequence>
<proteinExistence type="predicted"/>
<dbReference type="PANTHER" id="PTHR33361">
    <property type="entry name" value="GLR0591 PROTEIN"/>
    <property type="match status" value="1"/>
</dbReference>
<keyword evidence="3" id="KW-1185">Reference proteome</keyword>
<evidence type="ECO:0000313" key="2">
    <source>
        <dbReference type="EMBL" id="NIH58622.1"/>
    </source>
</evidence>
<dbReference type="InterPro" id="IPR010281">
    <property type="entry name" value="DUF885"/>
</dbReference>
<gene>
    <name evidence="2" type="ORF">FB473_003319</name>
</gene>
<organism evidence="2 3">
    <name type="scientific">Brooklawnia cerclae</name>
    <dbReference type="NCBI Taxonomy" id="349934"/>
    <lineage>
        <taxon>Bacteria</taxon>
        <taxon>Bacillati</taxon>
        <taxon>Actinomycetota</taxon>
        <taxon>Actinomycetes</taxon>
        <taxon>Propionibacteriales</taxon>
        <taxon>Propionibacteriaceae</taxon>
        <taxon>Brooklawnia</taxon>
    </lineage>
</organism>
<evidence type="ECO:0000256" key="1">
    <source>
        <dbReference type="SAM" id="MobiDB-lite"/>
    </source>
</evidence>
<dbReference type="PANTHER" id="PTHR33361:SF2">
    <property type="entry name" value="DUF885 DOMAIN-CONTAINING PROTEIN"/>
    <property type="match status" value="1"/>
</dbReference>
<feature type="region of interest" description="Disordered" evidence="1">
    <location>
        <begin position="1"/>
        <end position="20"/>
    </location>
</feature>
<dbReference type="Pfam" id="PF05960">
    <property type="entry name" value="DUF885"/>
    <property type="match status" value="1"/>
</dbReference>
<reference evidence="2 3" key="1">
    <citation type="submission" date="2020-02" db="EMBL/GenBank/DDBJ databases">
        <title>Sequencing the genomes of 1000 actinobacteria strains.</title>
        <authorList>
            <person name="Klenk H.-P."/>
        </authorList>
    </citation>
    <scope>NUCLEOTIDE SEQUENCE [LARGE SCALE GENOMIC DNA]</scope>
    <source>
        <strain evidence="2 3">DSM 19609</strain>
    </source>
</reference>
<dbReference type="RefSeq" id="WP_167171417.1">
    <property type="nucleotide sequence ID" value="NZ_BAAAOO010000006.1"/>
</dbReference>